<dbReference type="PANTHER" id="PTHR10903:SF135">
    <property type="entry name" value="TRANSLOCASE OF CHLOROPLAST 120, CHLOROPLASTIC-RELATED"/>
    <property type="match status" value="1"/>
</dbReference>
<evidence type="ECO:0000313" key="17">
    <source>
        <dbReference type="EMBL" id="TFK19920.1"/>
    </source>
</evidence>
<dbReference type="GO" id="GO:0016020">
    <property type="term" value="C:membrane"/>
    <property type="evidence" value="ECO:0007669"/>
    <property type="project" value="UniProtKB-SubCell"/>
</dbReference>
<keyword evidence="6" id="KW-0812">Transmembrane</keyword>
<dbReference type="SUPFAM" id="SSF52540">
    <property type="entry name" value="P-loop containing nucleoside triphosphate hydrolases"/>
    <property type="match status" value="2"/>
</dbReference>
<protein>
    <recommendedName>
        <fullName evidence="16">G domain-containing protein</fullName>
    </recommendedName>
</protein>
<dbReference type="PROSITE" id="PS00675">
    <property type="entry name" value="SIGMA54_INTERACT_1"/>
    <property type="match status" value="2"/>
</dbReference>
<proteinExistence type="predicted"/>
<comment type="subcellular location">
    <subcellularLocation>
        <location evidence="2">Membrane</location>
        <topology evidence="2">Single-pass membrane protein</topology>
    </subcellularLocation>
    <subcellularLocation>
        <location evidence="14">Plastid</location>
        <location evidence="14">Chloroplast outer membrane</location>
    </subcellularLocation>
</comment>
<dbReference type="InterPro" id="IPR027417">
    <property type="entry name" value="P-loop_NTPase"/>
</dbReference>
<keyword evidence="13" id="KW-0472">Membrane</keyword>
<evidence type="ECO:0000256" key="9">
    <source>
        <dbReference type="ARBA" id="ARBA00022805"/>
    </source>
</evidence>
<keyword evidence="7" id="KW-0479">Metal-binding</keyword>
<feature type="domain" description="G" evidence="16">
    <location>
        <begin position="222"/>
        <end position="286"/>
    </location>
</feature>
<dbReference type="Proteomes" id="UP000307440">
    <property type="component" value="Unassembled WGS sequence"/>
</dbReference>
<dbReference type="OrthoDB" id="3255035at2759"/>
<evidence type="ECO:0000256" key="7">
    <source>
        <dbReference type="ARBA" id="ARBA00022723"/>
    </source>
</evidence>
<dbReference type="GO" id="GO:0015031">
    <property type="term" value="P:protein transport"/>
    <property type="evidence" value="ECO:0007669"/>
    <property type="project" value="UniProtKB-KW"/>
</dbReference>
<evidence type="ECO:0000256" key="12">
    <source>
        <dbReference type="ARBA" id="ARBA00022989"/>
    </source>
</evidence>
<dbReference type="AlphaFoldDB" id="A0A5C3KIF1"/>
<evidence type="ECO:0000256" key="2">
    <source>
        <dbReference type="ARBA" id="ARBA00004167"/>
    </source>
</evidence>
<keyword evidence="10" id="KW-0460">Magnesium</keyword>
<evidence type="ECO:0000256" key="11">
    <source>
        <dbReference type="ARBA" id="ARBA00022927"/>
    </source>
</evidence>
<dbReference type="InterPro" id="IPR025662">
    <property type="entry name" value="Sigma_54_int_dom_ATP-bd_1"/>
</dbReference>
<feature type="compositionally biased region" description="Low complexity" evidence="15">
    <location>
        <begin position="384"/>
        <end position="470"/>
    </location>
</feature>
<evidence type="ECO:0000256" key="1">
    <source>
        <dbReference type="ARBA" id="ARBA00001946"/>
    </source>
</evidence>
<dbReference type="GO" id="GO:0046872">
    <property type="term" value="F:metal ion binding"/>
    <property type="evidence" value="ECO:0007669"/>
    <property type="project" value="UniProtKB-KW"/>
</dbReference>
<dbReference type="STRING" id="230819.A0A5C3KIF1"/>
<keyword evidence="18" id="KW-1185">Reference proteome</keyword>
<keyword evidence="11" id="KW-0653">Protein transport</keyword>
<evidence type="ECO:0000256" key="15">
    <source>
        <dbReference type="SAM" id="MobiDB-lite"/>
    </source>
</evidence>
<keyword evidence="3" id="KW-0813">Transport</keyword>
<evidence type="ECO:0000256" key="6">
    <source>
        <dbReference type="ARBA" id="ARBA00022692"/>
    </source>
</evidence>
<accession>A0A5C3KIF1</accession>
<dbReference type="InterPro" id="IPR045058">
    <property type="entry name" value="GIMA/IAN/Toc"/>
</dbReference>
<evidence type="ECO:0000256" key="3">
    <source>
        <dbReference type="ARBA" id="ARBA00022448"/>
    </source>
</evidence>
<keyword evidence="5" id="KW-0934">Plastid</keyword>
<evidence type="ECO:0000259" key="16">
    <source>
        <dbReference type="Pfam" id="PF01926"/>
    </source>
</evidence>
<dbReference type="GO" id="GO:0005525">
    <property type="term" value="F:GTP binding"/>
    <property type="evidence" value="ECO:0007669"/>
    <property type="project" value="InterPro"/>
</dbReference>
<evidence type="ECO:0000313" key="18">
    <source>
        <dbReference type="Proteomes" id="UP000307440"/>
    </source>
</evidence>
<keyword evidence="12" id="KW-1133">Transmembrane helix</keyword>
<evidence type="ECO:0000256" key="5">
    <source>
        <dbReference type="ARBA" id="ARBA00022640"/>
    </source>
</evidence>
<dbReference type="EMBL" id="ML210319">
    <property type="protein sequence ID" value="TFK19920.1"/>
    <property type="molecule type" value="Genomic_DNA"/>
</dbReference>
<name>A0A5C3KIF1_COPMA</name>
<feature type="region of interest" description="Disordered" evidence="15">
    <location>
        <begin position="378"/>
        <end position="470"/>
    </location>
</feature>
<dbReference type="GO" id="GO:0016787">
    <property type="term" value="F:hydrolase activity"/>
    <property type="evidence" value="ECO:0007669"/>
    <property type="project" value="UniProtKB-KW"/>
</dbReference>
<keyword evidence="9" id="KW-1002">Plastid outer membrane</keyword>
<evidence type="ECO:0000256" key="10">
    <source>
        <dbReference type="ARBA" id="ARBA00022842"/>
    </source>
</evidence>
<feature type="domain" description="G" evidence="16">
    <location>
        <begin position="11"/>
        <end position="76"/>
    </location>
</feature>
<dbReference type="Pfam" id="PF01926">
    <property type="entry name" value="MMR_HSR1"/>
    <property type="match status" value="2"/>
</dbReference>
<dbReference type="PANTHER" id="PTHR10903">
    <property type="entry name" value="GTPASE, IMAP FAMILY MEMBER-RELATED"/>
    <property type="match status" value="1"/>
</dbReference>
<keyword evidence="4" id="KW-0150">Chloroplast</keyword>
<reference evidence="17 18" key="1">
    <citation type="journal article" date="2019" name="Nat. Ecol. Evol.">
        <title>Megaphylogeny resolves global patterns of mushroom evolution.</title>
        <authorList>
            <person name="Varga T."/>
            <person name="Krizsan K."/>
            <person name="Foldi C."/>
            <person name="Dima B."/>
            <person name="Sanchez-Garcia M."/>
            <person name="Sanchez-Ramirez S."/>
            <person name="Szollosi G.J."/>
            <person name="Szarkandi J.G."/>
            <person name="Papp V."/>
            <person name="Albert L."/>
            <person name="Andreopoulos W."/>
            <person name="Angelini C."/>
            <person name="Antonin V."/>
            <person name="Barry K.W."/>
            <person name="Bougher N.L."/>
            <person name="Buchanan P."/>
            <person name="Buyck B."/>
            <person name="Bense V."/>
            <person name="Catcheside P."/>
            <person name="Chovatia M."/>
            <person name="Cooper J."/>
            <person name="Damon W."/>
            <person name="Desjardin D."/>
            <person name="Finy P."/>
            <person name="Geml J."/>
            <person name="Haridas S."/>
            <person name="Hughes K."/>
            <person name="Justo A."/>
            <person name="Karasinski D."/>
            <person name="Kautmanova I."/>
            <person name="Kiss B."/>
            <person name="Kocsube S."/>
            <person name="Kotiranta H."/>
            <person name="LaButti K.M."/>
            <person name="Lechner B.E."/>
            <person name="Liimatainen K."/>
            <person name="Lipzen A."/>
            <person name="Lukacs Z."/>
            <person name="Mihaltcheva S."/>
            <person name="Morgado L.N."/>
            <person name="Niskanen T."/>
            <person name="Noordeloos M.E."/>
            <person name="Ohm R.A."/>
            <person name="Ortiz-Santana B."/>
            <person name="Ovrebo C."/>
            <person name="Racz N."/>
            <person name="Riley R."/>
            <person name="Savchenko A."/>
            <person name="Shiryaev A."/>
            <person name="Soop K."/>
            <person name="Spirin V."/>
            <person name="Szebenyi C."/>
            <person name="Tomsovsky M."/>
            <person name="Tulloss R.E."/>
            <person name="Uehling J."/>
            <person name="Grigoriev I.V."/>
            <person name="Vagvolgyi C."/>
            <person name="Papp T."/>
            <person name="Martin F.M."/>
            <person name="Miettinen O."/>
            <person name="Hibbett D.S."/>
            <person name="Nagy L.G."/>
        </authorList>
    </citation>
    <scope>NUCLEOTIDE SEQUENCE [LARGE SCALE GENOMIC DNA]</scope>
    <source>
        <strain evidence="17 18">CBS 121175</strain>
    </source>
</reference>
<dbReference type="CDD" id="cd00882">
    <property type="entry name" value="Ras_like_GTPase"/>
    <property type="match status" value="1"/>
</dbReference>
<evidence type="ECO:0000256" key="13">
    <source>
        <dbReference type="ARBA" id="ARBA00023136"/>
    </source>
</evidence>
<organism evidence="17 18">
    <name type="scientific">Coprinopsis marcescibilis</name>
    <name type="common">Agaric fungus</name>
    <name type="synonym">Psathyrella marcescibilis</name>
    <dbReference type="NCBI Taxonomy" id="230819"/>
    <lineage>
        <taxon>Eukaryota</taxon>
        <taxon>Fungi</taxon>
        <taxon>Dikarya</taxon>
        <taxon>Basidiomycota</taxon>
        <taxon>Agaricomycotina</taxon>
        <taxon>Agaricomycetes</taxon>
        <taxon>Agaricomycetidae</taxon>
        <taxon>Agaricales</taxon>
        <taxon>Agaricineae</taxon>
        <taxon>Psathyrellaceae</taxon>
        <taxon>Coprinopsis</taxon>
    </lineage>
</organism>
<gene>
    <name evidence="17" type="ORF">FA15DRAFT_674003</name>
</gene>
<dbReference type="Gene3D" id="3.40.50.300">
    <property type="entry name" value="P-loop containing nucleotide triphosphate hydrolases"/>
    <property type="match status" value="2"/>
</dbReference>
<sequence length="540" mass="58166">MSLSVEKTIVILILGETGVGKSTFINNLLGEANRAPVGHNLQSTTTTLKGYDLPDRNVRLDRIVLVDTPGFNNDQTEDDEVWKDIIIWLQSLPTDTLVCSPLYIQDVSQYNPRLRISLNHIQRTWITGNLHISFSASKPANPQSFARFIKTLREDLSQDPNLSKITFNTNHDQLISINSTQDQLKVLLDAVLEKPSINVALLLQELEPIFNLARSKTPQLVILVIGETGVGKSTFINNVLGTPEAPVGHSLKCRTQTVQEYAYLHPSGKTIHLVDTPGFNDSFSQDVIVLDKIRKWFKRPDLVSTHLLGILYLHDIAQPRFTSPPLTMTPKRLTHSSLSPLVHIAFTASRPITPQTFINHTGELQTLITGSAFTTVESADAEEPGSLSSSDASDSPTSPDSSSNGSSFPTSPSFTESTSPLLSTSPILATSSPASPIPKSTSPKPTLPTSTRPSPLASYPTSPSSILTPTSTSTARTLISTILHHGTSHSIPISLLLKELSTIAGSVSHSSSNGNGKGLGLVGVAPAALGALSYLFCVPI</sequence>
<evidence type="ECO:0000256" key="8">
    <source>
        <dbReference type="ARBA" id="ARBA00022801"/>
    </source>
</evidence>
<evidence type="ECO:0000256" key="4">
    <source>
        <dbReference type="ARBA" id="ARBA00022528"/>
    </source>
</evidence>
<dbReference type="InterPro" id="IPR006073">
    <property type="entry name" value="GTP-bd"/>
</dbReference>
<comment type="cofactor">
    <cofactor evidence="1">
        <name>Mg(2+)</name>
        <dbReference type="ChEBI" id="CHEBI:18420"/>
    </cofactor>
</comment>
<keyword evidence="8" id="KW-0378">Hydrolase</keyword>
<evidence type="ECO:0000256" key="14">
    <source>
        <dbReference type="ARBA" id="ARBA00024013"/>
    </source>
</evidence>